<reference evidence="1 2" key="1">
    <citation type="submission" date="2017-06" db="EMBL/GenBank/DDBJ databases">
        <title>Cultured bacterium strain Saccharothrix yanglingensis Hhs.015.</title>
        <authorList>
            <person name="Xia Y."/>
        </authorList>
    </citation>
    <scope>NUCLEOTIDE SEQUENCE [LARGE SCALE GENOMIC DNA]</scope>
    <source>
        <strain evidence="1 2">Hhs.015</strain>
    </source>
</reference>
<comment type="caution">
    <text evidence="1">The sequence shown here is derived from an EMBL/GenBank/DDBJ whole genome shotgun (WGS) entry which is preliminary data.</text>
</comment>
<keyword evidence="2" id="KW-1185">Reference proteome</keyword>
<dbReference type="SUPFAM" id="SSF57938">
    <property type="entry name" value="DnaJ/Hsp40 cysteine-rich domain"/>
    <property type="match status" value="1"/>
</dbReference>
<dbReference type="EMBL" id="NSDM01000001">
    <property type="protein sequence ID" value="MDQ2582605.1"/>
    <property type="molecule type" value="Genomic_DNA"/>
</dbReference>
<accession>A0ABU0WRZ4</accession>
<dbReference type="Gene3D" id="6.20.20.10">
    <property type="match status" value="1"/>
</dbReference>
<protein>
    <submittedName>
        <fullName evidence="1">Uncharacterized protein</fullName>
    </submittedName>
</protein>
<gene>
    <name evidence="1" type="ORF">CKY47_01110</name>
</gene>
<evidence type="ECO:0000313" key="2">
    <source>
        <dbReference type="Proteomes" id="UP001225605"/>
    </source>
</evidence>
<proteinExistence type="predicted"/>
<sequence>MLSTVHIGLYATHPFKPCRTCKGKGNHRSPLALAYRPCRPCGGSGMRLRTGRRLWNTFTRVRRSRRDNARNVQRPGN</sequence>
<dbReference type="InterPro" id="IPR036410">
    <property type="entry name" value="HSP_DnaJ_Cys-rich_dom_sf"/>
</dbReference>
<name>A0ABU0WRZ4_9PSEU</name>
<evidence type="ECO:0000313" key="1">
    <source>
        <dbReference type="EMBL" id="MDQ2582605.1"/>
    </source>
</evidence>
<dbReference type="Proteomes" id="UP001225605">
    <property type="component" value="Unassembled WGS sequence"/>
</dbReference>
<organism evidence="1 2">
    <name type="scientific">Saccharothrix yanglingensis</name>
    <dbReference type="NCBI Taxonomy" id="659496"/>
    <lineage>
        <taxon>Bacteria</taxon>
        <taxon>Bacillati</taxon>
        <taxon>Actinomycetota</taxon>
        <taxon>Actinomycetes</taxon>
        <taxon>Pseudonocardiales</taxon>
        <taxon>Pseudonocardiaceae</taxon>
        <taxon>Saccharothrix</taxon>
    </lineage>
</organism>